<keyword evidence="3 6" id="KW-0812">Transmembrane</keyword>
<evidence type="ECO:0000256" key="5">
    <source>
        <dbReference type="ARBA" id="ARBA00023136"/>
    </source>
</evidence>
<dbReference type="EMBL" id="JAUSVU010000022">
    <property type="protein sequence ID" value="MDQ0536025.1"/>
    <property type="molecule type" value="Genomic_DNA"/>
</dbReference>
<feature type="transmembrane region" description="Helical" evidence="6">
    <location>
        <begin position="358"/>
        <end position="379"/>
    </location>
</feature>
<feature type="transmembrane region" description="Helical" evidence="6">
    <location>
        <begin position="191"/>
        <end position="213"/>
    </location>
</feature>
<evidence type="ECO:0000259" key="7">
    <source>
        <dbReference type="PROSITE" id="PS50850"/>
    </source>
</evidence>
<evidence type="ECO:0000313" key="8">
    <source>
        <dbReference type="EMBL" id="MDQ0536025.1"/>
    </source>
</evidence>
<dbReference type="Gene3D" id="1.20.1250.20">
    <property type="entry name" value="MFS general substrate transporter like domains"/>
    <property type="match status" value="2"/>
</dbReference>
<dbReference type="PANTHER" id="PTHR42718">
    <property type="entry name" value="MAJOR FACILITATOR SUPERFAMILY MULTIDRUG TRANSPORTER MFSC"/>
    <property type="match status" value="1"/>
</dbReference>
<feature type="transmembrane region" description="Helical" evidence="6">
    <location>
        <begin position="74"/>
        <end position="96"/>
    </location>
</feature>
<dbReference type="Proteomes" id="UP001244552">
    <property type="component" value="Unassembled WGS sequence"/>
</dbReference>
<feature type="transmembrane region" description="Helical" evidence="6">
    <location>
        <begin position="128"/>
        <end position="150"/>
    </location>
</feature>
<sequence length="534" mass="57598">MSADAAGEPAARRFPLLPLRRPAQAAPPVLTHHPLIGLLGVLLGALVSTLTSRITTFGLADIRGAIGAGFDEGAWITTAYTVAQMLVAPAAAFLGVVFGPRRVLLVSSVTYGLATLALPLTGTLTGVLTFQVLAGLSSGTFIPLTIGFIVRNLPPRYLVYGIAIYAMNVELSLNFSASIEGWVIENLDWRWLFWDTAMLAPLMALCVHFGMPAEPVRRDLLKDGDWWGIGYASLGFALLYAALDQGNRLDWFNSGLIIGLFLGGALLIAAFIVQELTCPKPWITFSVLFRGNIPLLCLLLVLLRLIMLSTAYLVPQFLITVNNYRALEVGDTLLLIALPQFLLAPLVGTLLRHADPRVVMAAGFVAVGLACWLASHLTADWIGADFLPSQMLQAFGQSFAMTSLIFFNVKNLSPAHILALGALMQTARLLGGELGAAFMQTFVRMREQFHSFRLVSDVVVGDVDTVQRVAGTVARVAARSTGNEEATQRALSLLSATVRKQAYVLTYIDGFLVIAWFIVGGLLLIALLRPAPKP</sequence>
<feature type="transmembrane region" description="Helical" evidence="6">
    <location>
        <begin position="504"/>
        <end position="528"/>
    </location>
</feature>
<comment type="caution">
    <text evidence="8">The sequence shown here is derived from an EMBL/GenBank/DDBJ whole genome shotgun (WGS) entry which is preliminary data.</text>
</comment>
<dbReference type="InterPro" id="IPR020846">
    <property type="entry name" value="MFS_dom"/>
</dbReference>
<evidence type="ECO:0000256" key="4">
    <source>
        <dbReference type="ARBA" id="ARBA00022989"/>
    </source>
</evidence>
<keyword evidence="9" id="KW-1185">Reference proteome</keyword>
<keyword evidence="2" id="KW-0813">Transport</keyword>
<feature type="transmembrane region" description="Helical" evidence="6">
    <location>
        <begin position="103"/>
        <end position="122"/>
    </location>
</feature>
<organism evidence="8 9">
    <name type="scientific">Azospirillum picis</name>
    <dbReference type="NCBI Taxonomy" id="488438"/>
    <lineage>
        <taxon>Bacteria</taxon>
        <taxon>Pseudomonadati</taxon>
        <taxon>Pseudomonadota</taxon>
        <taxon>Alphaproteobacteria</taxon>
        <taxon>Rhodospirillales</taxon>
        <taxon>Azospirillaceae</taxon>
        <taxon>Azospirillum</taxon>
    </lineage>
</organism>
<gene>
    <name evidence="8" type="ORF">QO018_004916</name>
</gene>
<dbReference type="Pfam" id="PF07690">
    <property type="entry name" value="MFS_1"/>
    <property type="match status" value="1"/>
</dbReference>
<feature type="transmembrane region" description="Helical" evidence="6">
    <location>
        <begin position="255"/>
        <end position="273"/>
    </location>
</feature>
<proteinExistence type="predicted"/>
<dbReference type="InterPro" id="IPR036259">
    <property type="entry name" value="MFS_trans_sf"/>
</dbReference>
<dbReference type="InterPro" id="IPR011701">
    <property type="entry name" value="MFS"/>
</dbReference>
<dbReference type="PANTHER" id="PTHR42718:SF9">
    <property type="entry name" value="MAJOR FACILITATOR SUPERFAMILY MULTIDRUG TRANSPORTER MFSC"/>
    <property type="match status" value="1"/>
</dbReference>
<comment type="subcellular location">
    <subcellularLocation>
        <location evidence="1">Membrane</location>
        <topology evidence="1">Multi-pass membrane protein</topology>
    </subcellularLocation>
</comment>
<evidence type="ECO:0000256" key="2">
    <source>
        <dbReference type="ARBA" id="ARBA00022448"/>
    </source>
</evidence>
<keyword evidence="5 6" id="KW-0472">Membrane</keyword>
<feature type="transmembrane region" description="Helical" evidence="6">
    <location>
        <begin position="225"/>
        <end position="243"/>
    </location>
</feature>
<name>A0ABU0MRE6_9PROT</name>
<feature type="transmembrane region" description="Helical" evidence="6">
    <location>
        <begin position="391"/>
        <end position="409"/>
    </location>
</feature>
<dbReference type="RefSeq" id="WP_209988369.1">
    <property type="nucleotide sequence ID" value="NZ_JAGINO010000024.1"/>
</dbReference>
<accession>A0ABU0MRE6</accession>
<feature type="transmembrane region" description="Helical" evidence="6">
    <location>
        <begin position="333"/>
        <end position="351"/>
    </location>
</feature>
<protein>
    <submittedName>
        <fullName evidence="8">DHA2 family multidrug resistance protein</fullName>
    </submittedName>
</protein>
<feature type="transmembrane region" description="Helical" evidence="6">
    <location>
        <begin position="293"/>
        <end position="313"/>
    </location>
</feature>
<evidence type="ECO:0000313" key="9">
    <source>
        <dbReference type="Proteomes" id="UP001244552"/>
    </source>
</evidence>
<dbReference type="PROSITE" id="PS50850">
    <property type="entry name" value="MFS"/>
    <property type="match status" value="1"/>
</dbReference>
<reference evidence="8 9" key="1">
    <citation type="submission" date="2023-07" db="EMBL/GenBank/DDBJ databases">
        <title>Genomic Encyclopedia of Type Strains, Phase IV (KMG-IV): sequencing the most valuable type-strain genomes for metagenomic binning, comparative biology and taxonomic classification.</title>
        <authorList>
            <person name="Goeker M."/>
        </authorList>
    </citation>
    <scope>NUCLEOTIDE SEQUENCE [LARGE SCALE GENOMIC DNA]</scope>
    <source>
        <strain evidence="8 9">DSM 19922</strain>
    </source>
</reference>
<evidence type="ECO:0000256" key="3">
    <source>
        <dbReference type="ARBA" id="ARBA00022692"/>
    </source>
</evidence>
<feature type="domain" description="Major facilitator superfamily (MFS) profile" evidence="7">
    <location>
        <begin position="37"/>
        <end position="533"/>
    </location>
</feature>
<dbReference type="SUPFAM" id="SSF103473">
    <property type="entry name" value="MFS general substrate transporter"/>
    <property type="match status" value="1"/>
</dbReference>
<feature type="transmembrane region" description="Helical" evidence="6">
    <location>
        <begin position="35"/>
        <end position="54"/>
    </location>
</feature>
<evidence type="ECO:0000256" key="6">
    <source>
        <dbReference type="SAM" id="Phobius"/>
    </source>
</evidence>
<feature type="transmembrane region" description="Helical" evidence="6">
    <location>
        <begin position="157"/>
        <end position="179"/>
    </location>
</feature>
<evidence type="ECO:0000256" key="1">
    <source>
        <dbReference type="ARBA" id="ARBA00004141"/>
    </source>
</evidence>
<keyword evidence="4 6" id="KW-1133">Transmembrane helix</keyword>